<dbReference type="AlphaFoldDB" id="A0A507CB35"/>
<dbReference type="InterPro" id="IPR001486">
    <property type="entry name" value="Hemoglobin_trunc"/>
</dbReference>
<keyword evidence="4" id="KW-0408">Iron</keyword>
<keyword evidence="2" id="KW-0349">Heme</keyword>
<gene>
    <name evidence="6" type="ORF">SmJEL517_g02772</name>
</gene>
<dbReference type="GO" id="GO:0020037">
    <property type="term" value="F:heme binding"/>
    <property type="evidence" value="ECO:0007669"/>
    <property type="project" value="InterPro"/>
</dbReference>
<name>A0A507CB35_9FUNG</name>
<keyword evidence="1" id="KW-0813">Transport</keyword>
<dbReference type="GO" id="GO:0046872">
    <property type="term" value="F:metal ion binding"/>
    <property type="evidence" value="ECO:0007669"/>
    <property type="project" value="UniProtKB-KW"/>
</dbReference>
<protein>
    <recommendedName>
        <fullName evidence="8">Group 1 truncated hemoglobin</fullName>
    </recommendedName>
</protein>
<evidence type="ECO:0000256" key="2">
    <source>
        <dbReference type="ARBA" id="ARBA00022617"/>
    </source>
</evidence>
<dbReference type="GO" id="GO:0019825">
    <property type="term" value="F:oxygen binding"/>
    <property type="evidence" value="ECO:0007669"/>
    <property type="project" value="InterPro"/>
</dbReference>
<evidence type="ECO:0000256" key="3">
    <source>
        <dbReference type="ARBA" id="ARBA00022723"/>
    </source>
</evidence>
<dbReference type="Proteomes" id="UP000319731">
    <property type="component" value="Unassembled WGS sequence"/>
</dbReference>
<dbReference type="InterPro" id="IPR012292">
    <property type="entry name" value="Globin/Proto"/>
</dbReference>
<dbReference type="Pfam" id="PF01152">
    <property type="entry name" value="Bac_globin"/>
    <property type="match status" value="1"/>
</dbReference>
<keyword evidence="5" id="KW-0472">Membrane</keyword>
<keyword evidence="3" id="KW-0479">Metal-binding</keyword>
<dbReference type="GeneID" id="42003997"/>
<dbReference type="InterPro" id="IPR009050">
    <property type="entry name" value="Globin-like_sf"/>
</dbReference>
<dbReference type="Gene3D" id="1.10.490.10">
    <property type="entry name" value="Globins"/>
    <property type="match status" value="1"/>
</dbReference>
<dbReference type="CDD" id="cd00454">
    <property type="entry name" value="TrHb1_N"/>
    <property type="match status" value="1"/>
</dbReference>
<keyword evidence="7" id="KW-1185">Reference proteome</keyword>
<dbReference type="SUPFAM" id="SSF46458">
    <property type="entry name" value="Globin-like"/>
    <property type="match status" value="1"/>
</dbReference>
<accession>A0A507CB35</accession>
<comment type="caution">
    <text evidence="6">The sequence shown here is derived from an EMBL/GenBank/DDBJ whole genome shotgun (WGS) entry which is preliminary data.</text>
</comment>
<dbReference type="OrthoDB" id="2155372at2759"/>
<sequence>MSSIDADTRTSIMVAGFVGLVGVIGYMAYKNTHGAEQKKPEVDSLYKRIGGEPAVDATVEKFYDLVIADPLLQPFFKNTNMKRQRGMQKAFFNHVLGGKPYNGKNMKEAHAKMGLKDEHFDAVARHLKEAMESLNVPTSLINEVLAVAETTRNDVLGRY</sequence>
<dbReference type="STRING" id="1806994.A0A507CB35"/>
<evidence type="ECO:0000256" key="1">
    <source>
        <dbReference type="ARBA" id="ARBA00022448"/>
    </source>
</evidence>
<dbReference type="EMBL" id="QEAO01000012">
    <property type="protein sequence ID" value="TPX34743.1"/>
    <property type="molecule type" value="Genomic_DNA"/>
</dbReference>
<evidence type="ECO:0000256" key="5">
    <source>
        <dbReference type="SAM" id="Phobius"/>
    </source>
</evidence>
<reference evidence="6 7" key="1">
    <citation type="journal article" date="2019" name="Sci. Rep.">
        <title>Comparative genomics of chytrid fungi reveal insights into the obligate biotrophic and pathogenic lifestyle of Synchytrium endobioticum.</title>
        <authorList>
            <person name="van de Vossenberg B.T.L.H."/>
            <person name="Warris S."/>
            <person name="Nguyen H.D.T."/>
            <person name="van Gent-Pelzer M.P.E."/>
            <person name="Joly D.L."/>
            <person name="van de Geest H.C."/>
            <person name="Bonants P.J.M."/>
            <person name="Smith D.S."/>
            <person name="Levesque C.A."/>
            <person name="van der Lee T.A.J."/>
        </authorList>
    </citation>
    <scope>NUCLEOTIDE SEQUENCE [LARGE SCALE GENOMIC DNA]</scope>
    <source>
        <strain evidence="6 7">JEL517</strain>
    </source>
</reference>
<feature type="transmembrane region" description="Helical" evidence="5">
    <location>
        <begin position="12"/>
        <end position="29"/>
    </location>
</feature>
<organism evidence="6 7">
    <name type="scientific">Synchytrium microbalum</name>
    <dbReference type="NCBI Taxonomy" id="1806994"/>
    <lineage>
        <taxon>Eukaryota</taxon>
        <taxon>Fungi</taxon>
        <taxon>Fungi incertae sedis</taxon>
        <taxon>Chytridiomycota</taxon>
        <taxon>Chytridiomycota incertae sedis</taxon>
        <taxon>Chytridiomycetes</taxon>
        <taxon>Synchytriales</taxon>
        <taxon>Synchytriaceae</taxon>
        <taxon>Synchytrium</taxon>
    </lineage>
</organism>
<keyword evidence="5" id="KW-1133">Transmembrane helix</keyword>
<evidence type="ECO:0000313" key="6">
    <source>
        <dbReference type="EMBL" id="TPX34743.1"/>
    </source>
</evidence>
<proteinExistence type="predicted"/>
<evidence type="ECO:0000256" key="4">
    <source>
        <dbReference type="ARBA" id="ARBA00023004"/>
    </source>
</evidence>
<evidence type="ECO:0008006" key="8">
    <source>
        <dbReference type="Google" id="ProtNLM"/>
    </source>
</evidence>
<evidence type="ECO:0000313" key="7">
    <source>
        <dbReference type="Proteomes" id="UP000319731"/>
    </source>
</evidence>
<keyword evidence="5" id="KW-0812">Transmembrane</keyword>
<dbReference type="RefSeq" id="XP_031025421.1">
    <property type="nucleotide sequence ID" value="XM_031168700.1"/>
</dbReference>